<dbReference type="InterPro" id="IPR048304">
    <property type="entry name" value="UbiD_Rift_dom"/>
</dbReference>
<dbReference type="AlphaFoldDB" id="A0A8H3YJG9"/>
<dbReference type="GO" id="GO:0033494">
    <property type="term" value="P:ferulate metabolic process"/>
    <property type="evidence" value="ECO:0007669"/>
    <property type="project" value="TreeGrafter"/>
</dbReference>
<keyword evidence="4" id="KW-1185">Reference proteome</keyword>
<protein>
    <submittedName>
        <fullName evidence="3">Uncharacterized protein</fullName>
    </submittedName>
</protein>
<evidence type="ECO:0000259" key="2">
    <source>
        <dbReference type="Pfam" id="PF20695"/>
    </source>
</evidence>
<evidence type="ECO:0000313" key="4">
    <source>
        <dbReference type="Proteomes" id="UP000620104"/>
    </source>
</evidence>
<dbReference type="PANTHER" id="PTHR30108">
    <property type="entry name" value="3-OCTAPRENYL-4-HYDROXYBENZOATE CARBOXY-LYASE-RELATED"/>
    <property type="match status" value="1"/>
</dbReference>
<name>A0A8H3YJG9_9TREE</name>
<dbReference type="InterPro" id="IPR049383">
    <property type="entry name" value="UbiD-like_N"/>
</dbReference>
<dbReference type="PANTHER" id="PTHR30108:SF17">
    <property type="entry name" value="FERULIC ACID DECARBOXYLASE 1"/>
    <property type="match status" value="1"/>
</dbReference>
<dbReference type="Pfam" id="PF20695">
    <property type="entry name" value="UbiD_N"/>
    <property type="match status" value="1"/>
</dbReference>
<dbReference type="EMBL" id="BLZA01000046">
    <property type="protein sequence ID" value="GHJ89516.1"/>
    <property type="molecule type" value="Genomic_DNA"/>
</dbReference>
<organism evidence="3 4">
    <name type="scientific">Naganishia liquefaciens</name>
    <dbReference type="NCBI Taxonomy" id="104408"/>
    <lineage>
        <taxon>Eukaryota</taxon>
        <taxon>Fungi</taxon>
        <taxon>Dikarya</taxon>
        <taxon>Basidiomycota</taxon>
        <taxon>Agaricomycotina</taxon>
        <taxon>Tremellomycetes</taxon>
        <taxon>Filobasidiales</taxon>
        <taxon>Filobasidiaceae</taxon>
        <taxon>Naganishia</taxon>
    </lineage>
</organism>
<dbReference type="InterPro" id="IPR002830">
    <property type="entry name" value="UbiD"/>
</dbReference>
<accession>A0A8H3YJG9</accession>
<evidence type="ECO:0000259" key="1">
    <source>
        <dbReference type="Pfam" id="PF01977"/>
    </source>
</evidence>
<sequence length="178" mass="19953">MSIKSTTYPFCEALERDGDLVRVTQEIDPILDAAAITRIVYENDGPAALLENVKGAKNGLFHILGAPNRLRKNPKMRTFGDVVDLLSLPSPLIHQQDGGKYIHTNGMHVVQFPDGRWTNWSIARAMISDKRHLVGLVIESQHIWQIYQLWKKEGKKCKWAQCLGVPPAGIMAASMPIR</sequence>
<proteinExistence type="predicted"/>
<dbReference type="Proteomes" id="UP000620104">
    <property type="component" value="Unassembled WGS sequence"/>
</dbReference>
<gene>
    <name evidence="3" type="ORF">NliqN6_5918</name>
</gene>
<feature type="domain" description="3-octaprenyl-4-hydroxybenzoate carboxy-lyase-like Rift-related" evidence="1">
    <location>
        <begin position="79"/>
        <end position="177"/>
    </location>
</feature>
<reference evidence="3" key="1">
    <citation type="submission" date="2020-07" db="EMBL/GenBank/DDBJ databases">
        <title>Draft Genome Sequence of a Deep-Sea Yeast, Naganishia (Cryptococcus) liquefaciens strain N6.</title>
        <authorList>
            <person name="Han Y.W."/>
            <person name="Kajitani R."/>
            <person name="Morimoto H."/>
            <person name="Parhat M."/>
            <person name="Tsubouchi H."/>
            <person name="Bakenova O."/>
            <person name="Ogata M."/>
            <person name="Argunhan B."/>
            <person name="Aoki R."/>
            <person name="Kajiwara S."/>
            <person name="Itoh T."/>
            <person name="Iwasaki H."/>
        </authorList>
    </citation>
    <scope>NUCLEOTIDE SEQUENCE</scope>
    <source>
        <strain evidence="3">N6</strain>
    </source>
</reference>
<dbReference type="GO" id="GO:0005737">
    <property type="term" value="C:cytoplasm"/>
    <property type="evidence" value="ECO:0007669"/>
    <property type="project" value="TreeGrafter"/>
</dbReference>
<feature type="domain" description="3-octaprenyl-4-hydroxybenzoate carboxy-lyase-like N-terminal" evidence="2">
    <location>
        <begin position="12"/>
        <end position="71"/>
    </location>
</feature>
<evidence type="ECO:0000313" key="3">
    <source>
        <dbReference type="EMBL" id="GHJ89516.1"/>
    </source>
</evidence>
<dbReference type="SUPFAM" id="SSF50475">
    <property type="entry name" value="FMN-binding split barrel"/>
    <property type="match status" value="1"/>
</dbReference>
<dbReference type="GO" id="GO:0016831">
    <property type="term" value="F:carboxy-lyase activity"/>
    <property type="evidence" value="ECO:0007669"/>
    <property type="project" value="InterPro"/>
</dbReference>
<comment type="caution">
    <text evidence="3">The sequence shown here is derived from an EMBL/GenBank/DDBJ whole genome shotgun (WGS) entry which is preliminary data.</text>
</comment>
<dbReference type="Pfam" id="PF01977">
    <property type="entry name" value="UbiD"/>
    <property type="match status" value="1"/>
</dbReference>
<dbReference type="GO" id="GO:0046281">
    <property type="term" value="P:cinnamic acid catabolic process"/>
    <property type="evidence" value="ECO:0007669"/>
    <property type="project" value="TreeGrafter"/>
</dbReference>
<dbReference type="OrthoDB" id="4878259at2759"/>